<organism evidence="1">
    <name type="scientific">Aspergillus niger</name>
    <dbReference type="NCBI Taxonomy" id="5061"/>
    <lineage>
        <taxon>Eukaryota</taxon>
        <taxon>Fungi</taxon>
        <taxon>Dikarya</taxon>
        <taxon>Ascomycota</taxon>
        <taxon>Pezizomycotina</taxon>
        <taxon>Eurotiomycetes</taxon>
        <taxon>Eurotiomycetidae</taxon>
        <taxon>Eurotiales</taxon>
        <taxon>Aspergillaceae</taxon>
        <taxon>Aspergillus</taxon>
        <taxon>Aspergillus subgen. Circumdati</taxon>
    </lineage>
</organism>
<reference evidence="1" key="1">
    <citation type="submission" date="2025-02" db="EMBL/GenBank/DDBJ databases">
        <authorList>
            <consortium name="NCBI Genome Project"/>
        </authorList>
    </citation>
    <scope>NUCLEOTIDE SEQUENCE</scope>
</reference>
<accession>A0AAJ8DZ30</accession>
<evidence type="ECO:0000313" key="1">
    <source>
        <dbReference type="RefSeq" id="XP_059600997.1"/>
    </source>
</evidence>
<gene>
    <name evidence="1" type="ORF">An07g07080</name>
</gene>
<protein>
    <submittedName>
        <fullName evidence="1">Uncharacterized protein</fullName>
    </submittedName>
</protein>
<name>A0AAJ8DZ30_ASPNG</name>
<reference evidence="1" key="2">
    <citation type="submission" date="2025-08" db="UniProtKB">
        <authorList>
            <consortium name="RefSeq"/>
        </authorList>
    </citation>
    <scope>IDENTIFICATION</scope>
</reference>
<dbReference type="GeneID" id="84591456"/>
<dbReference type="AlphaFoldDB" id="A0AAJ8DZ30"/>
<sequence>MEISFSLSGELLRLIFGFSWARLDSRMWSVKYYFVATPYEGGKASDVLQQRSHLTHCNPSKASRITGQWIGRMLLRTTADAPSKSTHIPNCVQIPRAVEIPTVKDQLPIPSSTTPLSVIDDESWLLICQRDVFVHSHSVNSEAQITLCWWHCPHPKRWQFVSTFHVAKSAPIYQLMHHLLTWPV</sequence>
<proteinExistence type="predicted"/>
<dbReference type="RefSeq" id="XP_059600997.1">
    <property type="nucleotide sequence ID" value="XM_059748567.1"/>
</dbReference>
<dbReference type="KEGG" id="ang:An07g07080"/>